<dbReference type="InterPro" id="IPR050300">
    <property type="entry name" value="GDXG_lipolytic_enzyme"/>
</dbReference>
<sequence>MSRAELPPLRPGVGLRADQVYSRAGGRPRLADVYLPSGEGPHPAVIFLHGGGWRFGDRRLAPDLSRHFAESGYAMVSIDYRLSSEAIFPAAVIDTAAAVRWLRSHAADYAIDPQRIALLGSSAGGHLASLAGLAPEAFISDEWPGVSSHVAAVIDGYGPVNFARLDRQRDPEALPGSDPESAHLPPPRAMNDPEALECLFLGGTVDALPERAAAADPSARARPDAPPFLILHGSFDSAIPFAQSRELFEALDAVGADAELICVEGLGHGFLNRTDLDATGPREMTRWTSRANGGTRTARCRAEVWATIRAFLDHAIGR</sequence>
<dbReference type="PANTHER" id="PTHR48081">
    <property type="entry name" value="AB HYDROLASE SUPERFAMILY PROTEIN C4A8.06C"/>
    <property type="match status" value="1"/>
</dbReference>
<dbReference type="EMBL" id="JADFFK010000006">
    <property type="protein sequence ID" value="MBE9637182.1"/>
    <property type="molecule type" value="Genomic_DNA"/>
</dbReference>
<dbReference type="Proteomes" id="UP000607796">
    <property type="component" value="Unassembled WGS sequence"/>
</dbReference>
<dbReference type="RefSeq" id="WP_194134497.1">
    <property type="nucleotide sequence ID" value="NZ_JADFFK010000006.1"/>
</dbReference>
<evidence type="ECO:0000256" key="2">
    <source>
        <dbReference type="SAM" id="MobiDB-lite"/>
    </source>
</evidence>
<keyword evidence="1 4" id="KW-0378">Hydrolase</keyword>
<name>A0ABR9X0V1_9RHOB</name>
<feature type="region of interest" description="Disordered" evidence="2">
    <location>
        <begin position="170"/>
        <end position="189"/>
    </location>
</feature>
<feature type="domain" description="BD-FAE-like" evidence="3">
    <location>
        <begin position="32"/>
        <end position="251"/>
    </location>
</feature>
<evidence type="ECO:0000313" key="5">
    <source>
        <dbReference type="Proteomes" id="UP000607796"/>
    </source>
</evidence>
<dbReference type="Gene3D" id="3.40.50.1820">
    <property type="entry name" value="alpha/beta hydrolase"/>
    <property type="match status" value="1"/>
</dbReference>
<evidence type="ECO:0000256" key="1">
    <source>
        <dbReference type="ARBA" id="ARBA00022801"/>
    </source>
</evidence>
<dbReference type="SUPFAM" id="SSF53474">
    <property type="entry name" value="alpha/beta-Hydrolases"/>
    <property type="match status" value="1"/>
</dbReference>
<dbReference type="Pfam" id="PF20434">
    <property type="entry name" value="BD-FAE"/>
    <property type="match status" value="1"/>
</dbReference>
<accession>A0ABR9X0V1</accession>
<evidence type="ECO:0000313" key="4">
    <source>
        <dbReference type="EMBL" id="MBE9637182.1"/>
    </source>
</evidence>
<protein>
    <submittedName>
        <fullName evidence="4">Alpha/beta hydrolase</fullName>
    </submittedName>
</protein>
<organism evidence="4 5">
    <name type="scientific">Salipiger mangrovisoli</name>
    <dbReference type="NCBI Taxonomy" id="2865933"/>
    <lineage>
        <taxon>Bacteria</taxon>
        <taxon>Pseudomonadati</taxon>
        <taxon>Pseudomonadota</taxon>
        <taxon>Alphaproteobacteria</taxon>
        <taxon>Rhodobacterales</taxon>
        <taxon>Roseobacteraceae</taxon>
        <taxon>Salipiger</taxon>
    </lineage>
</organism>
<proteinExistence type="predicted"/>
<comment type="caution">
    <text evidence="4">The sequence shown here is derived from an EMBL/GenBank/DDBJ whole genome shotgun (WGS) entry which is preliminary data.</text>
</comment>
<dbReference type="InterPro" id="IPR049492">
    <property type="entry name" value="BD-FAE-like_dom"/>
</dbReference>
<evidence type="ECO:0000259" key="3">
    <source>
        <dbReference type="Pfam" id="PF20434"/>
    </source>
</evidence>
<gene>
    <name evidence="4" type="ORF">IQ782_10060</name>
</gene>
<reference evidence="4 5" key="1">
    <citation type="journal article" date="2021" name="Int. J. Syst. Evol. Microbiol.">
        <title>Salipiger mangrovisoli sp. nov., isolated from mangrove soil and the proposal for the reclassification of Paraphaeobacter pallidus as Salipiger pallidus comb. nov.</title>
        <authorList>
            <person name="Du J."/>
            <person name="Liu Y."/>
            <person name="Pei T."/>
            <person name="Deng M.R."/>
            <person name="Zhu H."/>
        </authorList>
    </citation>
    <scope>NUCLEOTIDE SEQUENCE [LARGE SCALE GENOMIC DNA]</scope>
    <source>
        <strain evidence="4 5">6D45A</strain>
    </source>
</reference>
<keyword evidence="5" id="KW-1185">Reference proteome</keyword>
<dbReference type="GO" id="GO:0016787">
    <property type="term" value="F:hydrolase activity"/>
    <property type="evidence" value="ECO:0007669"/>
    <property type="project" value="UniProtKB-KW"/>
</dbReference>
<dbReference type="InterPro" id="IPR029058">
    <property type="entry name" value="AB_hydrolase_fold"/>
</dbReference>
<dbReference type="PANTHER" id="PTHR48081:SF13">
    <property type="entry name" value="ALPHA_BETA HYDROLASE"/>
    <property type="match status" value="1"/>
</dbReference>